<gene>
    <name evidence="1" type="ORF">JRO89_XS11G0122900</name>
</gene>
<evidence type="ECO:0000313" key="2">
    <source>
        <dbReference type="Proteomes" id="UP000827721"/>
    </source>
</evidence>
<sequence length="248" mass="26875">MGGPWNFNNVLLVLEVPTGYGDFSEMQFRWADFWIQVHNVPLVCMSKNIRLLLGQSISRVKDIDVGASGDCFGKFLHLIVSIDTSKPLKRVLRVKLDGMEMKKTLLLKAWMRASSPGNVRPLGYSSRNPGISTIDSNKRQKLVKGSLASKNTAAPNSVLAVGTMVSIGQITYYGVNLKVIKMVDFVVEDSLICLNSDGPQFEPRPDEIVGAKLNPNGHIKLLATGSLSGPGLDNGSVAVSISSKDNMG</sequence>
<dbReference type="InterPro" id="IPR040256">
    <property type="entry name" value="At4g02000-like"/>
</dbReference>
<dbReference type="Proteomes" id="UP000827721">
    <property type="component" value="Unassembled WGS sequence"/>
</dbReference>
<dbReference type="EMBL" id="JAFEMO010000011">
    <property type="protein sequence ID" value="KAH7557336.1"/>
    <property type="molecule type" value="Genomic_DNA"/>
</dbReference>
<dbReference type="PANTHER" id="PTHR31286">
    <property type="entry name" value="GLYCINE-RICH CELL WALL STRUCTURAL PROTEIN 1.8-LIKE"/>
    <property type="match status" value="1"/>
</dbReference>
<keyword evidence="2" id="KW-1185">Reference proteome</keyword>
<reference evidence="1 2" key="1">
    <citation type="submission" date="2021-02" db="EMBL/GenBank/DDBJ databases">
        <title>Plant Genome Project.</title>
        <authorList>
            <person name="Zhang R.-G."/>
        </authorList>
    </citation>
    <scope>NUCLEOTIDE SEQUENCE [LARGE SCALE GENOMIC DNA]</scope>
    <source>
        <tissue evidence="1">Leaves</tissue>
    </source>
</reference>
<accession>A0ABQ8HFD0</accession>
<organism evidence="1 2">
    <name type="scientific">Xanthoceras sorbifolium</name>
    <dbReference type="NCBI Taxonomy" id="99658"/>
    <lineage>
        <taxon>Eukaryota</taxon>
        <taxon>Viridiplantae</taxon>
        <taxon>Streptophyta</taxon>
        <taxon>Embryophyta</taxon>
        <taxon>Tracheophyta</taxon>
        <taxon>Spermatophyta</taxon>
        <taxon>Magnoliopsida</taxon>
        <taxon>eudicotyledons</taxon>
        <taxon>Gunneridae</taxon>
        <taxon>Pentapetalae</taxon>
        <taxon>rosids</taxon>
        <taxon>malvids</taxon>
        <taxon>Sapindales</taxon>
        <taxon>Sapindaceae</taxon>
        <taxon>Xanthoceroideae</taxon>
        <taxon>Xanthoceras</taxon>
    </lineage>
</organism>
<comment type="caution">
    <text evidence="1">The sequence shown here is derived from an EMBL/GenBank/DDBJ whole genome shotgun (WGS) entry which is preliminary data.</text>
</comment>
<dbReference type="PANTHER" id="PTHR31286:SF167">
    <property type="entry name" value="OS09G0268800 PROTEIN"/>
    <property type="match status" value="1"/>
</dbReference>
<name>A0ABQ8HFD0_9ROSI</name>
<evidence type="ECO:0000313" key="1">
    <source>
        <dbReference type="EMBL" id="KAH7557336.1"/>
    </source>
</evidence>
<protein>
    <recommendedName>
        <fullName evidence="3">DUF4283 domain-containing protein</fullName>
    </recommendedName>
</protein>
<proteinExistence type="predicted"/>
<evidence type="ECO:0008006" key="3">
    <source>
        <dbReference type="Google" id="ProtNLM"/>
    </source>
</evidence>